<dbReference type="GO" id="GO:0003700">
    <property type="term" value="F:DNA-binding transcription factor activity"/>
    <property type="evidence" value="ECO:0007669"/>
    <property type="project" value="InterPro"/>
</dbReference>
<dbReference type="PANTHER" id="PTHR44846:SF1">
    <property type="entry name" value="MANNOSYL-D-GLYCERATE TRANSPORT_METABOLISM SYSTEM REPRESSOR MNGR-RELATED"/>
    <property type="match status" value="1"/>
</dbReference>
<evidence type="ECO:0000313" key="5">
    <source>
        <dbReference type="EMBL" id="EHJ56908.1"/>
    </source>
</evidence>
<dbReference type="InterPro" id="IPR036390">
    <property type="entry name" value="WH_DNA-bd_sf"/>
</dbReference>
<dbReference type="InterPro" id="IPR000524">
    <property type="entry name" value="Tscrpt_reg_HTH_GntR"/>
</dbReference>
<gene>
    <name evidence="5" type="ORF">STRUR_2065</name>
</gene>
<dbReference type="InterPro" id="IPR050679">
    <property type="entry name" value="Bact_HTH_transcr_reg"/>
</dbReference>
<protein>
    <submittedName>
        <fullName evidence="5">Bacterial regulatory protein, GntR family</fullName>
    </submittedName>
</protein>
<proteinExistence type="predicted"/>
<organism evidence="5 6">
    <name type="scientific">Streptococcus urinalis 2285-97</name>
    <dbReference type="NCBI Taxonomy" id="764291"/>
    <lineage>
        <taxon>Bacteria</taxon>
        <taxon>Bacillati</taxon>
        <taxon>Bacillota</taxon>
        <taxon>Bacilli</taxon>
        <taxon>Lactobacillales</taxon>
        <taxon>Streptococcaceae</taxon>
        <taxon>Streptococcus</taxon>
    </lineage>
</organism>
<evidence type="ECO:0000256" key="1">
    <source>
        <dbReference type="ARBA" id="ARBA00023015"/>
    </source>
</evidence>
<dbReference type="AlphaFoldDB" id="G5KEC7"/>
<dbReference type="GO" id="GO:0045892">
    <property type="term" value="P:negative regulation of DNA-templated transcription"/>
    <property type="evidence" value="ECO:0007669"/>
    <property type="project" value="TreeGrafter"/>
</dbReference>
<dbReference type="SMART" id="SM00345">
    <property type="entry name" value="HTH_GNTR"/>
    <property type="match status" value="1"/>
</dbReference>
<dbReference type="CDD" id="cd07377">
    <property type="entry name" value="WHTH_GntR"/>
    <property type="match status" value="1"/>
</dbReference>
<feature type="domain" description="HTH gntR-type" evidence="4">
    <location>
        <begin position="7"/>
        <end position="75"/>
    </location>
</feature>
<dbReference type="PANTHER" id="PTHR44846">
    <property type="entry name" value="MANNOSYL-D-GLYCERATE TRANSPORT/METABOLISM SYSTEM REPRESSOR MNGR-RELATED"/>
    <property type="match status" value="1"/>
</dbReference>
<evidence type="ECO:0000256" key="2">
    <source>
        <dbReference type="ARBA" id="ARBA00023125"/>
    </source>
</evidence>
<keyword evidence="3" id="KW-0804">Transcription</keyword>
<dbReference type="SUPFAM" id="SSF46785">
    <property type="entry name" value="Winged helix' DNA-binding domain"/>
    <property type="match status" value="1"/>
</dbReference>
<dbReference type="Pfam" id="PF00392">
    <property type="entry name" value="GntR"/>
    <property type="match status" value="1"/>
</dbReference>
<dbReference type="eggNOG" id="COG2188">
    <property type="taxonomic scope" value="Bacteria"/>
</dbReference>
<accession>G5KEC7</accession>
<dbReference type="EMBL" id="AEUZ02000001">
    <property type="protein sequence ID" value="EHJ56908.1"/>
    <property type="molecule type" value="Genomic_DNA"/>
</dbReference>
<dbReference type="PROSITE" id="PS50949">
    <property type="entry name" value="HTH_GNTR"/>
    <property type="match status" value="1"/>
</dbReference>
<keyword evidence="2" id="KW-0238">DNA-binding</keyword>
<sequence>MEERNAITQYEQLALLIAKKIAKGQFKEHEKLNPIPKIGDEYSVSRETARKGLKLLESHGVLDFKHGSGVTVASSANAERFINLYQNIVAFTEIQHKISDSIEEQKSYLGELSSLYSHLIDETNE</sequence>
<name>G5KEC7_9STRE</name>
<reference evidence="5 6" key="1">
    <citation type="journal article" date="2014" name="Int. J. Syst. Evol. Microbiol.">
        <title>Phylogenomics and the dynamic genome evolution of the genus Streptococcus.</title>
        <authorList>
            <consortium name="The Broad Institute Genome Sequencing Platform"/>
            <person name="Richards V.P."/>
            <person name="Palmer S.R."/>
            <person name="Pavinski Bitar P.D."/>
            <person name="Qin X."/>
            <person name="Weinstock G.M."/>
            <person name="Highlander S.K."/>
            <person name="Town C.D."/>
            <person name="Burne R.A."/>
            <person name="Stanhope M.J."/>
        </authorList>
    </citation>
    <scope>NUCLEOTIDE SEQUENCE [LARGE SCALE GENOMIC DNA]</scope>
    <source>
        <strain evidence="5 6">2285-97</strain>
    </source>
</reference>
<evidence type="ECO:0000313" key="6">
    <source>
        <dbReference type="Proteomes" id="UP000005388"/>
    </source>
</evidence>
<comment type="caution">
    <text evidence="5">The sequence shown here is derived from an EMBL/GenBank/DDBJ whole genome shotgun (WGS) entry which is preliminary data.</text>
</comment>
<evidence type="ECO:0000259" key="4">
    <source>
        <dbReference type="PROSITE" id="PS50949"/>
    </source>
</evidence>
<keyword evidence="6" id="KW-1185">Reference proteome</keyword>
<dbReference type="InterPro" id="IPR036388">
    <property type="entry name" value="WH-like_DNA-bd_sf"/>
</dbReference>
<dbReference type="STRING" id="764291.STRUR_2065"/>
<dbReference type="Proteomes" id="UP000005388">
    <property type="component" value="Unassembled WGS sequence"/>
</dbReference>
<dbReference type="Gene3D" id="1.10.10.10">
    <property type="entry name" value="Winged helix-like DNA-binding domain superfamily/Winged helix DNA-binding domain"/>
    <property type="match status" value="1"/>
</dbReference>
<keyword evidence="1" id="KW-0805">Transcription regulation</keyword>
<evidence type="ECO:0000256" key="3">
    <source>
        <dbReference type="ARBA" id="ARBA00023163"/>
    </source>
</evidence>
<dbReference type="GO" id="GO:0003677">
    <property type="term" value="F:DNA binding"/>
    <property type="evidence" value="ECO:0007669"/>
    <property type="project" value="UniProtKB-KW"/>
</dbReference>